<name>A0A8G2HTT8_9ACTO</name>
<sequence length="442" mass="47962">MNFWQHRNLPGGPHHAAPAGYVGVRFDTSVSRGAISDSSEVSGMAPRETGNPSAATQSEAATTRQTEPNTGETNQTETKPAKPGRITSLDVGRGWFLIMSVTSAAWLLPRPDWLIHAPWIGIRYYDMIFPLFVTLSGIGLAFAYHNRVSFKVTLRRIVVLVVVGLLYNGVSSGQWDPATFRFTGPLQVYAVIVAIIATCHLFARNWMAWAGITAGVAVLQTGLLTWWAGTCPSGVLSPSCNPSGMWDRALLGAHMYYGGFLGHDPEGLVAITGALLTAAAGTTAGHLALSSRRLGWKTGPVKLLALAAAMSVFGLILTIWVPAFKRLWTPSFSLIAGAVGVLIFAVAFLCFDVPLRSGNSRIRERIAWPFTALGRNSLLVYFGSHLAIDVLNRLGPEPGLAWRIAAKLGDTLGAPYRFIFLNMVAWWALALLLHWRKIYIHA</sequence>
<keyword evidence="2" id="KW-1133">Transmembrane helix</keyword>
<dbReference type="PANTHER" id="PTHR31061:SF24">
    <property type="entry name" value="LD22376P"/>
    <property type="match status" value="1"/>
</dbReference>
<dbReference type="PANTHER" id="PTHR31061">
    <property type="entry name" value="LD22376P"/>
    <property type="match status" value="1"/>
</dbReference>
<feature type="transmembrane region" description="Helical" evidence="2">
    <location>
        <begin position="332"/>
        <end position="355"/>
    </location>
</feature>
<gene>
    <name evidence="3" type="ORF">NCTC11819_01772</name>
</gene>
<dbReference type="RefSeq" id="WP_255312890.1">
    <property type="nucleotide sequence ID" value="NZ_UGGQ01000006.1"/>
</dbReference>
<proteinExistence type="predicted"/>
<reference evidence="3 4" key="1">
    <citation type="submission" date="2018-06" db="EMBL/GenBank/DDBJ databases">
        <authorList>
            <consortium name="Pathogen Informatics"/>
            <person name="Doyle S."/>
        </authorList>
    </citation>
    <scope>NUCLEOTIDE SEQUENCE [LARGE SCALE GENOMIC DNA]</scope>
    <source>
        <strain evidence="3 4">NCTC11819</strain>
    </source>
</reference>
<accession>A0A8G2HTT8</accession>
<feature type="transmembrane region" description="Helical" evidence="2">
    <location>
        <begin position="128"/>
        <end position="145"/>
    </location>
</feature>
<feature type="transmembrane region" description="Helical" evidence="2">
    <location>
        <begin position="416"/>
        <end position="435"/>
    </location>
</feature>
<dbReference type="Proteomes" id="UP000255284">
    <property type="component" value="Unassembled WGS sequence"/>
</dbReference>
<keyword evidence="2" id="KW-0472">Membrane</keyword>
<keyword evidence="2" id="KW-0812">Transmembrane</keyword>
<evidence type="ECO:0000313" key="4">
    <source>
        <dbReference type="Proteomes" id="UP000255284"/>
    </source>
</evidence>
<feature type="transmembrane region" description="Helical" evidence="2">
    <location>
        <begin position="301"/>
        <end position="320"/>
    </location>
</feature>
<feature type="compositionally biased region" description="Polar residues" evidence="1">
    <location>
        <begin position="50"/>
        <end position="78"/>
    </location>
</feature>
<feature type="transmembrane region" description="Helical" evidence="2">
    <location>
        <begin position="267"/>
        <end position="289"/>
    </location>
</feature>
<comment type="caution">
    <text evidence="3">The sequence shown here is derived from an EMBL/GenBank/DDBJ whole genome shotgun (WGS) entry which is preliminary data.</text>
</comment>
<feature type="transmembrane region" description="Helical" evidence="2">
    <location>
        <begin position="91"/>
        <end position="108"/>
    </location>
</feature>
<feature type="transmembrane region" description="Helical" evidence="2">
    <location>
        <begin position="157"/>
        <end position="174"/>
    </location>
</feature>
<organism evidence="3 4">
    <name type="scientific">Mobiluncus mulieris</name>
    <dbReference type="NCBI Taxonomy" id="2052"/>
    <lineage>
        <taxon>Bacteria</taxon>
        <taxon>Bacillati</taxon>
        <taxon>Actinomycetota</taxon>
        <taxon>Actinomycetes</taxon>
        <taxon>Actinomycetales</taxon>
        <taxon>Actinomycetaceae</taxon>
        <taxon>Mobiluncus</taxon>
    </lineage>
</organism>
<feature type="transmembrane region" description="Helical" evidence="2">
    <location>
        <begin position="367"/>
        <end position="388"/>
    </location>
</feature>
<evidence type="ECO:0000256" key="2">
    <source>
        <dbReference type="SAM" id="Phobius"/>
    </source>
</evidence>
<feature type="region of interest" description="Disordered" evidence="1">
    <location>
        <begin position="35"/>
        <end position="84"/>
    </location>
</feature>
<evidence type="ECO:0000256" key="1">
    <source>
        <dbReference type="SAM" id="MobiDB-lite"/>
    </source>
</evidence>
<feature type="transmembrane region" description="Helical" evidence="2">
    <location>
        <begin position="186"/>
        <end position="203"/>
    </location>
</feature>
<protein>
    <submittedName>
        <fullName evidence="3">Uncharacterized conserved protein</fullName>
    </submittedName>
</protein>
<feature type="transmembrane region" description="Helical" evidence="2">
    <location>
        <begin position="210"/>
        <end position="229"/>
    </location>
</feature>
<dbReference type="EMBL" id="UGGQ01000006">
    <property type="protein sequence ID" value="STO17187.1"/>
    <property type="molecule type" value="Genomic_DNA"/>
</dbReference>
<evidence type="ECO:0000313" key="3">
    <source>
        <dbReference type="EMBL" id="STO17187.1"/>
    </source>
</evidence>
<dbReference type="AlphaFoldDB" id="A0A8G2HTT8"/>